<keyword evidence="3" id="KW-1185">Reference proteome</keyword>
<dbReference type="InParanoid" id="A0A1E7FMD7"/>
<feature type="transmembrane region" description="Helical" evidence="1">
    <location>
        <begin position="296"/>
        <end position="318"/>
    </location>
</feature>
<dbReference type="Proteomes" id="UP000095751">
    <property type="component" value="Unassembled WGS sequence"/>
</dbReference>
<dbReference type="AlphaFoldDB" id="A0A1E7FMD7"/>
<evidence type="ECO:0000256" key="1">
    <source>
        <dbReference type="SAM" id="Phobius"/>
    </source>
</evidence>
<evidence type="ECO:0000313" key="3">
    <source>
        <dbReference type="Proteomes" id="UP000095751"/>
    </source>
</evidence>
<dbReference type="EMBL" id="KV784355">
    <property type="protein sequence ID" value="OEU19338.1"/>
    <property type="molecule type" value="Genomic_DNA"/>
</dbReference>
<gene>
    <name evidence="2" type="ORF">FRACYDRAFT_259973</name>
</gene>
<keyword evidence="1" id="KW-0472">Membrane</keyword>
<accession>A0A1E7FMD7</accession>
<name>A0A1E7FMD7_9STRA</name>
<protein>
    <submittedName>
        <fullName evidence="2">Uncharacterized protein</fullName>
    </submittedName>
</protein>
<evidence type="ECO:0000313" key="2">
    <source>
        <dbReference type="EMBL" id="OEU19338.1"/>
    </source>
</evidence>
<organism evidence="2 3">
    <name type="scientific">Fragilariopsis cylindrus CCMP1102</name>
    <dbReference type="NCBI Taxonomy" id="635003"/>
    <lineage>
        <taxon>Eukaryota</taxon>
        <taxon>Sar</taxon>
        <taxon>Stramenopiles</taxon>
        <taxon>Ochrophyta</taxon>
        <taxon>Bacillariophyta</taxon>
        <taxon>Bacillariophyceae</taxon>
        <taxon>Bacillariophycidae</taxon>
        <taxon>Bacillariales</taxon>
        <taxon>Bacillariaceae</taxon>
        <taxon>Fragilariopsis</taxon>
    </lineage>
</organism>
<proteinExistence type="predicted"/>
<keyword evidence="1" id="KW-1133">Transmembrane helix</keyword>
<dbReference type="KEGG" id="fcy:FRACYDRAFT_259973"/>
<keyword evidence="1" id="KW-0812">Transmembrane</keyword>
<sequence>MNDSDVIPHNCIELTMVPSSGLSRVPPSGVWPPLDTVNWKLESAASDRGGVIAAGTFEPNSTARIPMTTCWEEDDSILPIIDCARLYVDDPNYKYYGKMQVLWNGTVWDPAIDTSSKTGQQRDLNQDVVWLGDKCHDYIDRVCAGTGNHGNDYVKYLLDVDLTISNEDGLGNIQEANTTNLWELDWIVKAYSASPDNMRLGNVVAPHNVRYRPDTTHRTLQCMEERFQYPSACMVFGLSKESARVVSSLTVKFDGKVVQTSDLDNRNCTIDMMCDNYIVAPLTLGCSDDLSGLSGAAIAGITAAAVVASGLVFGWVWCYCRSRPRFHREDQLSVEANKKRNSDTENGT</sequence>
<reference evidence="2 3" key="1">
    <citation type="submission" date="2016-09" db="EMBL/GenBank/DDBJ databases">
        <title>Extensive genetic diversity and differential bi-allelic expression allows diatom success in the polar Southern Ocean.</title>
        <authorList>
            <consortium name="DOE Joint Genome Institute"/>
            <person name="Mock T."/>
            <person name="Otillar R.P."/>
            <person name="Strauss J."/>
            <person name="Dupont C."/>
            <person name="Frickenhaus S."/>
            <person name="Maumus F."/>
            <person name="Mcmullan M."/>
            <person name="Sanges R."/>
            <person name="Schmutz J."/>
            <person name="Toseland A."/>
            <person name="Valas R."/>
            <person name="Veluchamy A."/>
            <person name="Ward B.J."/>
            <person name="Allen A."/>
            <person name="Barry K."/>
            <person name="Falciatore A."/>
            <person name="Ferrante M."/>
            <person name="Fortunato A.E."/>
            <person name="Gloeckner G."/>
            <person name="Gruber A."/>
            <person name="Hipkin R."/>
            <person name="Janech M."/>
            <person name="Kroth P."/>
            <person name="Leese F."/>
            <person name="Lindquist E."/>
            <person name="Lyon B.R."/>
            <person name="Martin J."/>
            <person name="Mayer C."/>
            <person name="Parker M."/>
            <person name="Quesneville H."/>
            <person name="Raymond J."/>
            <person name="Uhlig C."/>
            <person name="Valentin K.U."/>
            <person name="Worden A.Z."/>
            <person name="Armbrust E.V."/>
            <person name="Bowler C."/>
            <person name="Green B."/>
            <person name="Moulton V."/>
            <person name="Van Oosterhout C."/>
            <person name="Grigoriev I."/>
        </authorList>
    </citation>
    <scope>NUCLEOTIDE SEQUENCE [LARGE SCALE GENOMIC DNA]</scope>
    <source>
        <strain evidence="2 3">CCMP1102</strain>
    </source>
</reference>